<feature type="transmembrane region" description="Helical" evidence="1">
    <location>
        <begin position="5"/>
        <end position="26"/>
    </location>
</feature>
<protein>
    <recommendedName>
        <fullName evidence="4">Glycosyltransferase RgtA/B/C/D-like domain-containing protein</fullName>
    </recommendedName>
</protein>
<dbReference type="Pfam" id="PF19484">
    <property type="entry name" value="DUF6020"/>
    <property type="match status" value="1"/>
</dbReference>
<keyword evidence="3" id="KW-1185">Reference proteome</keyword>
<evidence type="ECO:0000313" key="3">
    <source>
        <dbReference type="Proteomes" id="UP000065533"/>
    </source>
</evidence>
<feature type="transmembrane region" description="Helical" evidence="1">
    <location>
        <begin position="500"/>
        <end position="519"/>
    </location>
</feature>
<dbReference type="InterPro" id="IPR046062">
    <property type="entry name" value="DUF6020"/>
</dbReference>
<name>A0ABM5WU43_9BACL</name>
<keyword evidence="1" id="KW-1133">Transmembrane helix</keyword>
<dbReference type="EMBL" id="CP013661">
    <property type="protein sequence ID" value="ALS77856.1"/>
    <property type="molecule type" value="Genomic_DNA"/>
</dbReference>
<feature type="transmembrane region" description="Helical" evidence="1">
    <location>
        <begin position="67"/>
        <end position="86"/>
    </location>
</feature>
<sequence>MKKTYLLGAASFVAALFLAFTAIFYFQPIRNAHPLLIVFITLVLFGLLVYSRSFVHTVNGWTRAKKISLAIFMPLFTVLAGLSLLGDQQYLADNHWLVKTAVYLGLFLTIALVVLSIIKLLLSIQTPAGEQKVSPFYVLLYMLPMLGASLVMFIAFYPAAMTPDSLSQWEQSETKEFTNWHPVMFTWLIMFLRKIWDSPGIIALFQVVALALTMGYMGYLMKRFKVNTWILWVVLIVAAIVPVNSIMSIIIWKDVLYSTSLLFFSLLILLLVKTKGLETKKVSFVLLFLLGSFMLVFFRHNGFPVFVITMIAALIMYRRMWKQLLPMTLGIIIIHQVITGPVYTKLDVVDSDPQEALSIPTQQIANIVTKNGDMTEEQREYINRLMPLELWPEKYNPSSVDPIKFSWGEYDRWVIYDDPAQYAKHWAQLVLQNPGLAVEAFLDETSLVWQMRLEEDGHMNRFVTNIYYGNEFNLLNQVIYPKVTYSAQLYLKVDTEAEEFLWRPAVYLFFITLFLYVAYLRNNWRIWLILLPIALNTAAVMATMPAQDFRYLFNASLFFYAALLISLLNFDDKGGSLRE</sequence>
<organism evidence="2 3">
    <name type="scientific">Planococcus kocurii</name>
    <dbReference type="NCBI Taxonomy" id="1374"/>
    <lineage>
        <taxon>Bacteria</taxon>
        <taxon>Bacillati</taxon>
        <taxon>Bacillota</taxon>
        <taxon>Bacilli</taxon>
        <taxon>Bacillales</taxon>
        <taxon>Caryophanaceae</taxon>
        <taxon>Planococcus</taxon>
    </lineage>
</organism>
<evidence type="ECO:0000256" key="1">
    <source>
        <dbReference type="SAM" id="Phobius"/>
    </source>
</evidence>
<accession>A0ABM5WU43</accession>
<feature type="transmembrane region" description="Helical" evidence="1">
    <location>
        <begin position="101"/>
        <end position="124"/>
    </location>
</feature>
<feature type="transmembrane region" description="Helical" evidence="1">
    <location>
        <begin position="32"/>
        <end position="55"/>
    </location>
</feature>
<dbReference type="Proteomes" id="UP000065533">
    <property type="component" value="Chromosome"/>
</dbReference>
<feature type="transmembrane region" description="Helical" evidence="1">
    <location>
        <begin position="200"/>
        <end position="220"/>
    </location>
</feature>
<feature type="transmembrane region" description="Helical" evidence="1">
    <location>
        <begin position="136"/>
        <end position="157"/>
    </location>
</feature>
<proteinExistence type="predicted"/>
<feature type="transmembrane region" description="Helical" evidence="1">
    <location>
        <begin position="226"/>
        <end position="243"/>
    </location>
</feature>
<feature type="transmembrane region" description="Helical" evidence="1">
    <location>
        <begin position="526"/>
        <end position="545"/>
    </location>
</feature>
<evidence type="ECO:0000313" key="2">
    <source>
        <dbReference type="EMBL" id="ALS77856.1"/>
    </source>
</evidence>
<gene>
    <name evidence="2" type="ORF">AUO94_03970</name>
</gene>
<dbReference type="RefSeq" id="WP_058384527.1">
    <property type="nucleotide sequence ID" value="NZ_CP013661.2"/>
</dbReference>
<evidence type="ECO:0008006" key="4">
    <source>
        <dbReference type="Google" id="ProtNLM"/>
    </source>
</evidence>
<reference evidence="2" key="1">
    <citation type="submission" date="2016-01" db="EMBL/GenBank/DDBJ databases">
        <title>Complete genome of Planococcus kocurri type strain.</title>
        <authorList>
            <person name="See-Too W.S."/>
        </authorList>
    </citation>
    <scope>NUCLEOTIDE SEQUENCE [LARGE SCALE GENOMIC DNA]</scope>
    <source>
        <strain evidence="2">ATCC 43650</strain>
    </source>
</reference>
<feature type="transmembrane region" description="Helical" evidence="1">
    <location>
        <begin position="255"/>
        <end position="272"/>
    </location>
</feature>
<feature type="transmembrane region" description="Helical" evidence="1">
    <location>
        <begin position="551"/>
        <end position="570"/>
    </location>
</feature>
<keyword evidence="1" id="KW-0812">Transmembrane</keyword>
<feature type="transmembrane region" description="Helical" evidence="1">
    <location>
        <begin position="284"/>
        <end position="317"/>
    </location>
</feature>
<keyword evidence="1" id="KW-0472">Membrane</keyword>